<feature type="non-terminal residue" evidence="3">
    <location>
        <position position="1"/>
    </location>
</feature>
<organism evidence="3 4">
    <name type="scientific">Eragrostis curvula</name>
    <name type="common">weeping love grass</name>
    <dbReference type="NCBI Taxonomy" id="38414"/>
    <lineage>
        <taxon>Eukaryota</taxon>
        <taxon>Viridiplantae</taxon>
        <taxon>Streptophyta</taxon>
        <taxon>Embryophyta</taxon>
        <taxon>Tracheophyta</taxon>
        <taxon>Spermatophyta</taxon>
        <taxon>Magnoliopsida</taxon>
        <taxon>Liliopsida</taxon>
        <taxon>Poales</taxon>
        <taxon>Poaceae</taxon>
        <taxon>PACMAD clade</taxon>
        <taxon>Chloridoideae</taxon>
        <taxon>Eragrostideae</taxon>
        <taxon>Eragrostidinae</taxon>
        <taxon>Eragrostis</taxon>
    </lineage>
</organism>
<dbReference type="EMBL" id="RWGY01000804">
    <property type="protein sequence ID" value="TVT98807.1"/>
    <property type="molecule type" value="Genomic_DNA"/>
</dbReference>
<feature type="signal peptide" evidence="2">
    <location>
        <begin position="1"/>
        <end position="27"/>
    </location>
</feature>
<keyword evidence="2" id="KW-0732">Signal</keyword>
<dbReference type="Proteomes" id="UP000324897">
    <property type="component" value="Unassembled WGS sequence"/>
</dbReference>
<protein>
    <submittedName>
        <fullName evidence="3">Uncharacterized protein</fullName>
    </submittedName>
</protein>
<feature type="region of interest" description="Disordered" evidence="1">
    <location>
        <begin position="78"/>
        <end position="112"/>
    </location>
</feature>
<evidence type="ECO:0000256" key="2">
    <source>
        <dbReference type="SAM" id="SignalP"/>
    </source>
</evidence>
<evidence type="ECO:0000313" key="3">
    <source>
        <dbReference type="EMBL" id="TVT98807.1"/>
    </source>
</evidence>
<proteinExistence type="predicted"/>
<dbReference type="Gramene" id="TVT98807">
    <property type="protein sequence ID" value="TVT98807"/>
    <property type="gene ID" value="EJB05_55854"/>
</dbReference>
<feature type="chain" id="PRO_5023811243" evidence="2">
    <location>
        <begin position="28"/>
        <end position="112"/>
    </location>
</feature>
<comment type="caution">
    <text evidence="3">The sequence shown here is derived from an EMBL/GenBank/DDBJ whole genome shotgun (WGS) entry which is preliminary data.</text>
</comment>
<evidence type="ECO:0000256" key="1">
    <source>
        <dbReference type="SAM" id="MobiDB-lite"/>
    </source>
</evidence>
<gene>
    <name evidence="3" type="ORF">EJB05_55854</name>
</gene>
<evidence type="ECO:0000313" key="4">
    <source>
        <dbReference type="Proteomes" id="UP000324897"/>
    </source>
</evidence>
<dbReference type="AlphaFoldDB" id="A0A5J9SHR3"/>
<keyword evidence="4" id="KW-1185">Reference proteome</keyword>
<sequence length="112" mass="11526">MRSSSALTSRLLMVAAAASTAVALVLAIGLCTAGSDDDGHGRPRPAAPAPVLGVSRRGRVEYDFAGVDVMSGNRDLLGAAEGAAEEEEQDYGYVDPPPDTHRRAGSAPIPHN</sequence>
<accession>A0A5J9SHR3</accession>
<name>A0A5J9SHR3_9POAL</name>
<reference evidence="3 4" key="1">
    <citation type="journal article" date="2019" name="Sci. Rep.">
        <title>A high-quality genome of Eragrostis curvula grass provides insights into Poaceae evolution and supports new strategies to enhance forage quality.</title>
        <authorList>
            <person name="Carballo J."/>
            <person name="Santos B.A.C.M."/>
            <person name="Zappacosta D."/>
            <person name="Garbus I."/>
            <person name="Selva J.P."/>
            <person name="Gallo C.A."/>
            <person name="Diaz A."/>
            <person name="Albertini E."/>
            <person name="Caccamo M."/>
            <person name="Echenique V."/>
        </authorList>
    </citation>
    <scope>NUCLEOTIDE SEQUENCE [LARGE SCALE GENOMIC DNA]</scope>
    <source>
        <strain evidence="4">cv. Victoria</strain>
        <tissue evidence="3">Leaf</tissue>
    </source>
</reference>